<dbReference type="Proteomes" id="UP000215453">
    <property type="component" value="Chromosome 14"/>
</dbReference>
<proteinExistence type="predicted"/>
<feature type="region of interest" description="Disordered" evidence="1">
    <location>
        <begin position="145"/>
        <end position="172"/>
    </location>
</feature>
<sequence length="322" mass="35090">MMEGIDGLPRGSDETFFHMVALPMIAAVRSCSDEAARSVKDFSTEEVYAALSVLPAPPPLSLPEQTMIVNLNIRNASIFGRWPAMPHFGTPDFDSNTQFSFNSGFDSNPGSDSNPGFDTMDRGFDTEPPNICATALDSPRLHRKIKSSPDHIDSSEVSQIYEEPRDETSSTGGDLAHLYASGGCCLSEHGYRSECACIVCSPYQVDLNNIDCQSHPPTSRETDGRFRAAGSVFASGTMGEEIVEPLQLANDVLDAAMNDNFLTSPSDLCTQQRHITKNGEPPADADLDNIDEQALWDEFMIEDSGEDEIAVRGGDEQRAHEN</sequence>
<evidence type="ECO:0000313" key="3">
    <source>
        <dbReference type="Proteomes" id="UP000215453"/>
    </source>
</evidence>
<organism evidence="2 3">
    <name type="scientific">Zymoseptoria tritici ST99CH_1A5</name>
    <dbReference type="NCBI Taxonomy" id="1276529"/>
    <lineage>
        <taxon>Eukaryota</taxon>
        <taxon>Fungi</taxon>
        <taxon>Dikarya</taxon>
        <taxon>Ascomycota</taxon>
        <taxon>Pezizomycotina</taxon>
        <taxon>Dothideomycetes</taxon>
        <taxon>Dothideomycetidae</taxon>
        <taxon>Mycosphaerellales</taxon>
        <taxon>Mycosphaerellaceae</taxon>
        <taxon>Zymoseptoria</taxon>
    </lineage>
</organism>
<feature type="compositionally biased region" description="Polar residues" evidence="1">
    <location>
        <begin position="100"/>
        <end position="116"/>
    </location>
</feature>
<protein>
    <submittedName>
        <fullName evidence="2">Uncharacterized protein</fullName>
    </submittedName>
</protein>
<evidence type="ECO:0000313" key="2">
    <source>
        <dbReference type="EMBL" id="SMY30073.1"/>
    </source>
</evidence>
<gene>
    <name evidence="2" type="ORF">ZT1A5_G11523</name>
</gene>
<dbReference type="AlphaFoldDB" id="A0A1Y6M095"/>
<name>A0A1Y6M095_ZYMTR</name>
<dbReference type="EMBL" id="LT882689">
    <property type="protein sequence ID" value="SMY30073.1"/>
    <property type="molecule type" value="Genomic_DNA"/>
</dbReference>
<reference evidence="2 3" key="1">
    <citation type="submission" date="2016-10" db="EMBL/GenBank/DDBJ databases">
        <authorList>
            <person name="Varghese N."/>
        </authorList>
    </citation>
    <scope>NUCLEOTIDE SEQUENCE [LARGE SCALE GENOMIC DNA]</scope>
</reference>
<evidence type="ECO:0000256" key="1">
    <source>
        <dbReference type="SAM" id="MobiDB-lite"/>
    </source>
</evidence>
<accession>A0A1Y6M095</accession>
<feature type="region of interest" description="Disordered" evidence="1">
    <location>
        <begin position="100"/>
        <end position="124"/>
    </location>
</feature>